<evidence type="ECO:0000313" key="2">
    <source>
        <dbReference type="EMBL" id="MDT2834978.1"/>
    </source>
</evidence>
<reference evidence="2" key="1">
    <citation type="submission" date="2023-03" db="EMBL/GenBank/DDBJ databases">
        <authorList>
            <person name="Shen W."/>
            <person name="Cai J."/>
        </authorList>
    </citation>
    <scope>NUCLEOTIDE SEQUENCE</scope>
    <source>
        <strain evidence="2">P96-3</strain>
    </source>
</reference>
<evidence type="ECO:0008006" key="4">
    <source>
        <dbReference type="Google" id="ProtNLM"/>
    </source>
</evidence>
<dbReference type="EMBL" id="JARQBZ010000031">
    <property type="protein sequence ID" value="MDT2834978.1"/>
    <property type="molecule type" value="Genomic_DNA"/>
</dbReference>
<protein>
    <recommendedName>
        <fullName evidence="4">Tubby C 2 family protein</fullName>
    </recommendedName>
</protein>
<comment type="similarity">
    <text evidence="1">Belongs to the LOR family.</text>
</comment>
<proteinExistence type="inferred from homology"/>
<dbReference type="Pfam" id="PF04525">
    <property type="entry name" value="LOR"/>
    <property type="match status" value="1"/>
</dbReference>
<evidence type="ECO:0000313" key="3">
    <source>
        <dbReference type="Proteomes" id="UP001268577"/>
    </source>
</evidence>
<dbReference type="Gene3D" id="2.40.160.200">
    <property type="entry name" value="LURP1-related"/>
    <property type="match status" value="1"/>
</dbReference>
<dbReference type="RefSeq" id="WP_311867706.1">
    <property type="nucleotide sequence ID" value="NZ_JARQBZ010000031.1"/>
</dbReference>
<accession>A0AAW8U5Z6</accession>
<dbReference type="Proteomes" id="UP001268577">
    <property type="component" value="Unassembled WGS sequence"/>
</dbReference>
<name>A0AAW8U5Z6_9ENTE</name>
<organism evidence="2 3">
    <name type="scientific">Vagococcus carniphilus</name>
    <dbReference type="NCBI Taxonomy" id="218144"/>
    <lineage>
        <taxon>Bacteria</taxon>
        <taxon>Bacillati</taxon>
        <taxon>Bacillota</taxon>
        <taxon>Bacilli</taxon>
        <taxon>Lactobacillales</taxon>
        <taxon>Enterococcaceae</taxon>
        <taxon>Vagococcus</taxon>
    </lineage>
</organism>
<dbReference type="InterPro" id="IPR007612">
    <property type="entry name" value="LOR"/>
</dbReference>
<dbReference type="InterPro" id="IPR025659">
    <property type="entry name" value="Tubby-like_C"/>
</dbReference>
<comment type="caution">
    <text evidence="2">The sequence shown here is derived from an EMBL/GenBank/DDBJ whole genome shotgun (WGS) entry which is preliminary data.</text>
</comment>
<dbReference type="InterPro" id="IPR038595">
    <property type="entry name" value="LOR_sf"/>
</dbReference>
<sequence>MAVYYIEQSLLSAKVRTVIKDEKGKPIFLLVGSWGTRGDSISIYRIDGEVLASAKQTAFSRKSRFDLFDRHEKVGSLSRMFSMNRDFYFIKKLHWLAMGDIKNQEYKIYYLNDKIMQMNKEVNVKGDFFRIEVFKEENAPLCICIAAVLDYWARKNNRVEEIFTKTAINVQLS</sequence>
<evidence type="ECO:0000256" key="1">
    <source>
        <dbReference type="ARBA" id="ARBA00005437"/>
    </source>
</evidence>
<gene>
    <name evidence="2" type="ORF">P7H70_13105</name>
</gene>
<dbReference type="SUPFAM" id="SSF54518">
    <property type="entry name" value="Tubby C-terminal domain-like"/>
    <property type="match status" value="1"/>
</dbReference>
<dbReference type="AlphaFoldDB" id="A0AAW8U5Z6"/>